<gene>
    <name evidence="2" type="ORF">FOZ63_018283</name>
</gene>
<feature type="compositionally biased region" description="Polar residues" evidence="1">
    <location>
        <begin position="35"/>
        <end position="45"/>
    </location>
</feature>
<feature type="region of interest" description="Disordered" evidence="1">
    <location>
        <begin position="1"/>
        <end position="73"/>
    </location>
</feature>
<sequence length="190" mass="20682">SAHTRTPRRTPRRRAAPGGTPPPPAAVITPVGEATTRTAEVQTTPLAFEEEESGDFLTALQPTPPRTTPTSGNVGEEVLQLRAAMREMMQAIVQERNTSELPFEKNVRPTGERVEVDLLNPSADAPARVRVQFRMAHGSAEPPHRGNQTGHLIRIIRSEFDASVTSSRRSPRSSLGSLPRRSPSPACIEI</sequence>
<organism evidence="2 3">
    <name type="scientific">Perkinsus olseni</name>
    <name type="common">Perkinsus atlanticus</name>
    <dbReference type="NCBI Taxonomy" id="32597"/>
    <lineage>
        <taxon>Eukaryota</taxon>
        <taxon>Sar</taxon>
        <taxon>Alveolata</taxon>
        <taxon>Perkinsozoa</taxon>
        <taxon>Perkinsea</taxon>
        <taxon>Perkinsida</taxon>
        <taxon>Perkinsidae</taxon>
        <taxon>Perkinsus</taxon>
    </lineage>
</organism>
<evidence type="ECO:0000313" key="2">
    <source>
        <dbReference type="EMBL" id="KAF4720914.1"/>
    </source>
</evidence>
<keyword evidence="3" id="KW-1185">Reference proteome</keyword>
<proteinExistence type="predicted"/>
<dbReference type="Proteomes" id="UP000553632">
    <property type="component" value="Unassembled WGS sequence"/>
</dbReference>
<evidence type="ECO:0000256" key="1">
    <source>
        <dbReference type="SAM" id="MobiDB-lite"/>
    </source>
</evidence>
<name>A0A7J6RJF6_PEROL</name>
<feature type="compositionally biased region" description="Low complexity" evidence="1">
    <location>
        <begin position="166"/>
        <end position="190"/>
    </location>
</feature>
<evidence type="ECO:0000313" key="3">
    <source>
        <dbReference type="Proteomes" id="UP000553632"/>
    </source>
</evidence>
<comment type="caution">
    <text evidence="2">The sequence shown here is derived from an EMBL/GenBank/DDBJ whole genome shotgun (WGS) entry which is preliminary data.</text>
</comment>
<dbReference type="AlphaFoldDB" id="A0A7J6RJF6"/>
<feature type="region of interest" description="Disordered" evidence="1">
    <location>
        <begin position="160"/>
        <end position="190"/>
    </location>
</feature>
<feature type="compositionally biased region" description="Basic residues" evidence="1">
    <location>
        <begin position="1"/>
        <end position="15"/>
    </location>
</feature>
<reference evidence="2 3" key="1">
    <citation type="submission" date="2020-04" db="EMBL/GenBank/DDBJ databases">
        <title>Perkinsus olseni comparative genomics.</title>
        <authorList>
            <person name="Bogema D.R."/>
        </authorList>
    </citation>
    <scope>NUCLEOTIDE SEQUENCE [LARGE SCALE GENOMIC DNA]</scope>
    <source>
        <strain evidence="2 3">ATCC PRA-207</strain>
    </source>
</reference>
<accession>A0A7J6RJF6</accession>
<protein>
    <submittedName>
        <fullName evidence="2">Uncharacterized protein</fullName>
    </submittedName>
</protein>
<dbReference type="EMBL" id="JABANO010025035">
    <property type="protein sequence ID" value="KAF4720914.1"/>
    <property type="molecule type" value="Genomic_DNA"/>
</dbReference>
<feature type="non-terminal residue" evidence="2">
    <location>
        <position position="1"/>
    </location>
</feature>